<dbReference type="InterPro" id="IPR004446">
    <property type="entry name" value="Heptose_bisP_phosphatase"/>
</dbReference>
<name>A0A5P8WHM1_9NOSO</name>
<proteinExistence type="predicted"/>
<accession>A0A5P8WHM1</accession>
<dbReference type="InterPro" id="IPR023214">
    <property type="entry name" value="HAD_sf"/>
</dbReference>
<protein>
    <submittedName>
        <fullName evidence="1">GmhB, D-glycero-D-manno-heptose 1,7-bisphosphate phosphatase</fullName>
    </submittedName>
</protein>
<keyword evidence="2" id="KW-1185">Reference proteome</keyword>
<dbReference type="Pfam" id="PF13242">
    <property type="entry name" value="Hydrolase_like"/>
    <property type="match status" value="1"/>
</dbReference>
<sequence>MKSLEDAIAEQQYTLELIPQLEAVYFCPDMKGLVVYRVTRNDAVKLADHTPDGEFLEEKFRYRKPGAGMIFRASIDFDIDLTKSWMIGDRDEDEKAAKAAGVNFMPAEIWHMRFTPGMYEIRQATQSQLEFLEGINLN</sequence>
<dbReference type="RefSeq" id="WP_225892938.1">
    <property type="nucleotide sequence ID" value="NZ_CP045228.1"/>
</dbReference>
<dbReference type="Proteomes" id="UP000326678">
    <property type="component" value="Chromosome pGXM01"/>
</dbReference>
<evidence type="ECO:0000313" key="2">
    <source>
        <dbReference type="Proteomes" id="UP000326678"/>
    </source>
</evidence>
<dbReference type="KEGG" id="nsh:GXM_09861"/>
<dbReference type="PANTHER" id="PTHR42891">
    <property type="entry name" value="D-GLYCERO-BETA-D-MANNO-HEPTOSE-1,7-BISPHOSPHATE 7-PHOSPHATASE"/>
    <property type="match status" value="1"/>
</dbReference>
<dbReference type="GO" id="GO:0016791">
    <property type="term" value="F:phosphatase activity"/>
    <property type="evidence" value="ECO:0007669"/>
    <property type="project" value="InterPro"/>
</dbReference>
<reference evidence="1 2" key="1">
    <citation type="submission" date="2019-10" db="EMBL/GenBank/DDBJ databases">
        <title>Genomic and transcriptomic insights into the perfect genentic adaptation of a filamentous nitrogen-fixing cyanobacterium to rice fields.</title>
        <authorList>
            <person name="Chen Z."/>
        </authorList>
    </citation>
    <scope>NUCLEOTIDE SEQUENCE [LARGE SCALE GENOMIC DNA]</scope>
    <source>
        <strain evidence="1">CCNUC1</strain>
    </source>
</reference>
<dbReference type="InterPro" id="IPR036412">
    <property type="entry name" value="HAD-like_sf"/>
</dbReference>
<gene>
    <name evidence="1" type="ORF">GXM_09861</name>
</gene>
<dbReference type="EMBL" id="CP045228">
    <property type="protein sequence ID" value="QFS52367.1"/>
    <property type="molecule type" value="Genomic_DNA"/>
</dbReference>
<dbReference type="PANTHER" id="PTHR42891:SF1">
    <property type="entry name" value="D-GLYCERO-BETA-D-MANNO-HEPTOSE-1,7-BISPHOSPHATE 7-PHOSPHATASE"/>
    <property type="match status" value="1"/>
</dbReference>
<dbReference type="AlphaFoldDB" id="A0A5P8WHM1"/>
<dbReference type="GO" id="GO:0005975">
    <property type="term" value="P:carbohydrate metabolic process"/>
    <property type="evidence" value="ECO:0007669"/>
    <property type="project" value="InterPro"/>
</dbReference>
<dbReference type="SUPFAM" id="SSF56784">
    <property type="entry name" value="HAD-like"/>
    <property type="match status" value="1"/>
</dbReference>
<evidence type="ECO:0000313" key="1">
    <source>
        <dbReference type="EMBL" id="QFS52367.1"/>
    </source>
</evidence>
<organism evidence="1 2">
    <name type="scientific">Nostoc sphaeroides CCNUC1</name>
    <dbReference type="NCBI Taxonomy" id="2653204"/>
    <lineage>
        <taxon>Bacteria</taxon>
        <taxon>Bacillati</taxon>
        <taxon>Cyanobacteriota</taxon>
        <taxon>Cyanophyceae</taxon>
        <taxon>Nostocales</taxon>
        <taxon>Nostocaceae</taxon>
        <taxon>Nostoc</taxon>
    </lineage>
</organism>
<dbReference type="Gene3D" id="3.40.50.1000">
    <property type="entry name" value="HAD superfamily/HAD-like"/>
    <property type="match status" value="1"/>
</dbReference>